<comment type="caution">
    <text evidence="5">The sequence shown here is derived from an EMBL/GenBank/DDBJ whole genome shotgun (WGS) entry which is preliminary data.</text>
</comment>
<reference evidence="5 6" key="1">
    <citation type="submission" date="2020-08" db="EMBL/GenBank/DDBJ databases">
        <title>Genome public.</title>
        <authorList>
            <person name="Liu C."/>
            <person name="Sun Q."/>
        </authorList>
    </citation>
    <scope>NUCLEOTIDE SEQUENCE [LARGE SCALE GENOMIC DNA]</scope>
    <source>
        <strain evidence="5 6">BX0805</strain>
    </source>
</reference>
<feature type="domain" description="HTH marR-type" evidence="4">
    <location>
        <begin position="1"/>
        <end position="137"/>
    </location>
</feature>
<name>A0ABR7IAV8_9FIRM</name>
<proteinExistence type="predicted"/>
<dbReference type="Pfam" id="PF12802">
    <property type="entry name" value="MarR_2"/>
    <property type="match status" value="1"/>
</dbReference>
<evidence type="ECO:0000313" key="5">
    <source>
        <dbReference type="EMBL" id="MBC5754076.1"/>
    </source>
</evidence>
<dbReference type="EMBL" id="JACOQH010000005">
    <property type="protein sequence ID" value="MBC5754076.1"/>
    <property type="molecule type" value="Genomic_DNA"/>
</dbReference>
<dbReference type="PANTHER" id="PTHR42756">
    <property type="entry name" value="TRANSCRIPTIONAL REGULATOR, MARR"/>
    <property type="match status" value="1"/>
</dbReference>
<keyword evidence="2" id="KW-0238">DNA-binding</keyword>
<dbReference type="PANTHER" id="PTHR42756:SF1">
    <property type="entry name" value="TRANSCRIPTIONAL REPRESSOR OF EMRAB OPERON"/>
    <property type="match status" value="1"/>
</dbReference>
<dbReference type="InterPro" id="IPR036388">
    <property type="entry name" value="WH-like_DNA-bd_sf"/>
</dbReference>
<dbReference type="Proteomes" id="UP000621540">
    <property type="component" value="Unassembled WGS sequence"/>
</dbReference>
<evidence type="ECO:0000256" key="2">
    <source>
        <dbReference type="ARBA" id="ARBA00023125"/>
    </source>
</evidence>
<evidence type="ECO:0000313" key="6">
    <source>
        <dbReference type="Proteomes" id="UP000621540"/>
    </source>
</evidence>
<dbReference type="RefSeq" id="WP_022516394.1">
    <property type="nucleotide sequence ID" value="NZ_JACOQH010000005.1"/>
</dbReference>
<organism evidence="5 6">
    <name type="scientific">Roseburia yibonii</name>
    <dbReference type="NCBI Taxonomy" id="2763063"/>
    <lineage>
        <taxon>Bacteria</taxon>
        <taxon>Bacillati</taxon>
        <taxon>Bacillota</taxon>
        <taxon>Clostridia</taxon>
        <taxon>Lachnospirales</taxon>
        <taxon>Lachnospiraceae</taxon>
        <taxon>Roseburia</taxon>
    </lineage>
</organism>
<dbReference type="PROSITE" id="PS50995">
    <property type="entry name" value="HTH_MARR_2"/>
    <property type="match status" value="1"/>
</dbReference>
<accession>A0ABR7IAV8</accession>
<evidence type="ECO:0000256" key="1">
    <source>
        <dbReference type="ARBA" id="ARBA00023015"/>
    </source>
</evidence>
<protein>
    <submittedName>
        <fullName evidence="5">Winged helix-turn-helix transcriptional regulator</fullName>
    </submittedName>
</protein>
<dbReference type="SUPFAM" id="SSF46785">
    <property type="entry name" value="Winged helix' DNA-binding domain"/>
    <property type="match status" value="1"/>
</dbReference>
<dbReference type="SMART" id="SM00347">
    <property type="entry name" value="HTH_MARR"/>
    <property type="match status" value="1"/>
</dbReference>
<dbReference type="Gene3D" id="1.10.10.10">
    <property type="entry name" value="Winged helix-like DNA-binding domain superfamily/Winged helix DNA-binding domain"/>
    <property type="match status" value="1"/>
</dbReference>
<dbReference type="InterPro" id="IPR036390">
    <property type="entry name" value="WH_DNA-bd_sf"/>
</dbReference>
<dbReference type="InterPro" id="IPR000835">
    <property type="entry name" value="HTH_MarR-typ"/>
</dbReference>
<evidence type="ECO:0000256" key="3">
    <source>
        <dbReference type="ARBA" id="ARBA00023163"/>
    </source>
</evidence>
<gene>
    <name evidence="5" type="ORF">H8Z76_08545</name>
</gene>
<keyword evidence="1" id="KW-0805">Transcription regulation</keyword>
<sequence>MNEEIRLLMSNVNTSIIQIRAAYAMWAKVHGLNYHEVLIFYAMRDNEECTQKKIADSYRLPKQTVNNIITSLKKDGYLTLIPVRKNAKEKILALTESGEAYYRSIMEPILEFETLASEKMGKEEIRQMTALAIKFGQILEESISLQTNTDVTKEGNHNE</sequence>
<keyword evidence="6" id="KW-1185">Reference proteome</keyword>
<keyword evidence="3" id="KW-0804">Transcription</keyword>
<evidence type="ECO:0000259" key="4">
    <source>
        <dbReference type="PROSITE" id="PS50995"/>
    </source>
</evidence>